<dbReference type="AlphaFoldDB" id="A0A5M3XYS0"/>
<reference evidence="1 2" key="1">
    <citation type="submission" date="2019-10" db="EMBL/GenBank/DDBJ databases">
        <title>Whole genome shotgun sequence of Acrocarpospora pleiomorpha NBRC 16267.</title>
        <authorList>
            <person name="Ichikawa N."/>
            <person name="Kimura A."/>
            <person name="Kitahashi Y."/>
            <person name="Komaki H."/>
            <person name="Oguchi A."/>
        </authorList>
    </citation>
    <scope>NUCLEOTIDE SEQUENCE [LARGE SCALE GENOMIC DNA]</scope>
    <source>
        <strain evidence="1 2">NBRC 16267</strain>
    </source>
</reference>
<proteinExistence type="predicted"/>
<keyword evidence="2" id="KW-1185">Reference proteome</keyword>
<name>A0A5M3XYS0_9ACTN</name>
<protein>
    <submittedName>
        <fullName evidence="1">Uncharacterized protein</fullName>
    </submittedName>
</protein>
<evidence type="ECO:0000313" key="1">
    <source>
        <dbReference type="EMBL" id="GES26287.1"/>
    </source>
</evidence>
<sequence>MSGMISSLPGMTSATQAYTYAAPSSLVDGHLGLATSGGRALSGSALAPRFFSGPCKHVPAARIVARSAVEVAG</sequence>
<accession>A0A5M3XYS0</accession>
<organism evidence="1 2">
    <name type="scientific">Acrocarpospora pleiomorpha</name>
    <dbReference type="NCBI Taxonomy" id="90975"/>
    <lineage>
        <taxon>Bacteria</taxon>
        <taxon>Bacillati</taxon>
        <taxon>Actinomycetota</taxon>
        <taxon>Actinomycetes</taxon>
        <taxon>Streptosporangiales</taxon>
        <taxon>Streptosporangiaceae</taxon>
        <taxon>Acrocarpospora</taxon>
    </lineage>
</organism>
<comment type="caution">
    <text evidence="1">The sequence shown here is derived from an EMBL/GenBank/DDBJ whole genome shotgun (WGS) entry which is preliminary data.</text>
</comment>
<gene>
    <name evidence="1" type="ORF">Aple_091860</name>
</gene>
<evidence type="ECO:0000313" key="2">
    <source>
        <dbReference type="Proteomes" id="UP000377595"/>
    </source>
</evidence>
<dbReference type="Proteomes" id="UP000377595">
    <property type="component" value="Unassembled WGS sequence"/>
</dbReference>
<dbReference type="EMBL" id="BLAF01000083">
    <property type="protein sequence ID" value="GES26287.1"/>
    <property type="molecule type" value="Genomic_DNA"/>
</dbReference>